<gene>
    <name evidence="1" type="ORF">BV898_19179</name>
</gene>
<comment type="caution">
    <text evidence="1">The sequence shown here is derived from an EMBL/GenBank/DDBJ whole genome shotgun (WGS) entry which is preliminary data.</text>
</comment>
<feature type="non-terminal residue" evidence="1">
    <location>
        <position position="33"/>
    </location>
</feature>
<dbReference type="EMBL" id="MTYJ01000459">
    <property type="protein sequence ID" value="OWA54785.1"/>
    <property type="molecule type" value="Genomic_DNA"/>
</dbReference>
<evidence type="ECO:0000313" key="1">
    <source>
        <dbReference type="EMBL" id="OWA54785.1"/>
    </source>
</evidence>
<name>A0A9X6RP69_HYPEX</name>
<protein>
    <submittedName>
        <fullName evidence="1">Uncharacterized protein</fullName>
    </submittedName>
</protein>
<sequence>MTDKLTSAQKDEPDETKVKQPVLAVANFQELLT</sequence>
<dbReference type="AlphaFoldDB" id="A0A9X6RP69"/>
<evidence type="ECO:0000313" key="2">
    <source>
        <dbReference type="Proteomes" id="UP000192578"/>
    </source>
</evidence>
<organism evidence="1 2">
    <name type="scientific">Hypsibius exemplaris</name>
    <name type="common">Freshwater tardigrade</name>
    <dbReference type="NCBI Taxonomy" id="2072580"/>
    <lineage>
        <taxon>Eukaryota</taxon>
        <taxon>Metazoa</taxon>
        <taxon>Ecdysozoa</taxon>
        <taxon>Tardigrada</taxon>
        <taxon>Eutardigrada</taxon>
        <taxon>Parachela</taxon>
        <taxon>Hypsibioidea</taxon>
        <taxon>Hypsibiidae</taxon>
        <taxon>Hypsibius</taxon>
    </lineage>
</organism>
<reference evidence="2" key="1">
    <citation type="submission" date="2017-01" db="EMBL/GenBank/DDBJ databases">
        <title>Comparative genomics of anhydrobiosis in the tardigrade Hypsibius dujardini.</title>
        <authorList>
            <person name="Yoshida Y."/>
            <person name="Koutsovoulos G."/>
            <person name="Laetsch D."/>
            <person name="Stevens L."/>
            <person name="Kumar S."/>
            <person name="Horikawa D."/>
            <person name="Ishino K."/>
            <person name="Komine S."/>
            <person name="Tomita M."/>
            <person name="Blaxter M."/>
            <person name="Arakawa K."/>
        </authorList>
    </citation>
    <scope>NUCLEOTIDE SEQUENCE [LARGE SCALE GENOMIC DNA]</scope>
    <source>
        <strain evidence="2">Z151</strain>
    </source>
</reference>
<proteinExistence type="predicted"/>
<accession>A0A9X6RP69</accession>
<keyword evidence="2" id="KW-1185">Reference proteome</keyword>
<dbReference type="Proteomes" id="UP000192578">
    <property type="component" value="Unassembled WGS sequence"/>
</dbReference>